<keyword evidence="1" id="KW-0808">Transferase</keyword>
<dbReference type="SUPFAM" id="SSF56235">
    <property type="entry name" value="N-terminal nucleophile aminohydrolases (Ntn hydrolases)"/>
    <property type="match status" value="1"/>
</dbReference>
<dbReference type="PANTHER" id="PTHR43881">
    <property type="entry name" value="GAMMA-GLUTAMYLTRANSPEPTIDASE (AFU_ORTHOLOGUE AFUA_4G13580)"/>
    <property type="match status" value="1"/>
</dbReference>
<accession>A0A7W6GDA7</accession>
<keyword evidence="1" id="KW-0012">Acyltransferase</keyword>
<protein>
    <submittedName>
        <fullName evidence="1">Gamma-glutamyltranspeptidase/glutathione hydrolase</fullName>
        <ecNumber evidence="1">2.3.2.2</ecNumber>
        <ecNumber evidence="1">3.4.19.13</ecNumber>
    </submittedName>
</protein>
<name>A0A7W6GDA7_9HYPH</name>
<gene>
    <name evidence="1" type="ORF">GGQ67_004695</name>
</gene>
<evidence type="ECO:0000313" key="2">
    <source>
        <dbReference type="Proteomes" id="UP000582090"/>
    </source>
</evidence>
<dbReference type="Pfam" id="PF01019">
    <property type="entry name" value="G_glu_transpept"/>
    <property type="match status" value="1"/>
</dbReference>
<dbReference type="Proteomes" id="UP000582090">
    <property type="component" value="Unassembled WGS sequence"/>
</dbReference>
<dbReference type="EC" id="2.3.2.2" evidence="1"/>
<sequence>MSARWPNLSVFEPDVELAGFRPVMGEHGMVSSPHAGASQIGLDILRQGGNAIDAAIATSAALAVYTPMQCGPGGDAFWLISTADGEVSAMDASGPASRNADPSKLREMGLDSIGARSAYSVTVPGSVDGWAKAAKLFGTRNLTELLEPAARVAESGFVASRHTVASFRIGEEELRANGSLGLWSEDGRLPALYSKIRQPHLADALRRIGKSNGRDLYEGALAQAIVRAVRSAGGWLDEHDLSSYEAEWTVPISLRFGPFEVFTTPPSTQGFSLLATLSRAANLLDRPFDRHDPGTIHALIEAVADGLRLRDLHNSDRRDFQGAPSATWAPEAVKRFETSFNPDERSSTAAAPTRRVTKGDTAHLAVADGKGTVVSLIQSLFFDFGSCIAVAEGGFTLQNRGSAFHLDSEEAGYLSPGRRPPSTLMPTIVLKDDRPVLSLGCMGGDGQMQTQLQVLMDILLGGLDPQQATSRPRWYLDRSSPEGAVVKVEAGVASQVIDGLRARGHHVEILGASEEIMGHAQVIQISHGVFIGAADPRSDGQVHAF</sequence>
<dbReference type="EMBL" id="JACIDW010000028">
    <property type="protein sequence ID" value="MBB3967002.1"/>
    <property type="molecule type" value="Genomic_DNA"/>
</dbReference>
<dbReference type="InterPro" id="IPR043137">
    <property type="entry name" value="GGT_ssub_C"/>
</dbReference>
<dbReference type="InterPro" id="IPR052896">
    <property type="entry name" value="GGT-like_enzyme"/>
</dbReference>
<comment type="caution">
    <text evidence="1">The sequence shown here is derived from an EMBL/GenBank/DDBJ whole genome shotgun (WGS) entry which is preliminary data.</text>
</comment>
<proteinExistence type="predicted"/>
<evidence type="ECO:0000313" key="1">
    <source>
        <dbReference type="EMBL" id="MBB3967002.1"/>
    </source>
</evidence>
<dbReference type="EC" id="3.4.19.13" evidence="1"/>
<keyword evidence="2" id="KW-1185">Reference proteome</keyword>
<keyword evidence="1" id="KW-0378">Hydrolase</keyword>
<organism evidence="1 2">
    <name type="scientific">Rhizobium metallidurans</name>
    <dbReference type="NCBI Taxonomy" id="1265931"/>
    <lineage>
        <taxon>Bacteria</taxon>
        <taxon>Pseudomonadati</taxon>
        <taxon>Pseudomonadota</taxon>
        <taxon>Alphaproteobacteria</taxon>
        <taxon>Hyphomicrobiales</taxon>
        <taxon>Rhizobiaceae</taxon>
        <taxon>Rhizobium/Agrobacterium group</taxon>
        <taxon>Rhizobium</taxon>
    </lineage>
</organism>
<dbReference type="GO" id="GO:0036374">
    <property type="term" value="F:glutathione hydrolase activity"/>
    <property type="evidence" value="ECO:0007669"/>
    <property type="project" value="UniProtKB-EC"/>
</dbReference>
<dbReference type="RefSeq" id="WP_183902450.1">
    <property type="nucleotide sequence ID" value="NZ_JACIDW010000028.1"/>
</dbReference>
<reference evidence="1 2" key="1">
    <citation type="submission" date="2020-08" db="EMBL/GenBank/DDBJ databases">
        <title>Genomic Encyclopedia of Type Strains, Phase IV (KMG-IV): sequencing the most valuable type-strain genomes for metagenomic binning, comparative biology and taxonomic classification.</title>
        <authorList>
            <person name="Goeker M."/>
        </authorList>
    </citation>
    <scope>NUCLEOTIDE SEQUENCE [LARGE SCALE GENOMIC DNA]</scope>
    <source>
        <strain evidence="1 2">DSM 26575</strain>
    </source>
</reference>
<dbReference type="PANTHER" id="PTHR43881:SF5">
    <property type="entry name" value="GAMMA-GLUTAMYLTRANSPEPTIDASE"/>
    <property type="match status" value="1"/>
</dbReference>
<dbReference type="PRINTS" id="PR01210">
    <property type="entry name" value="GGTRANSPTASE"/>
</dbReference>
<dbReference type="GO" id="GO:0103068">
    <property type="term" value="F:leukotriene C4 gamma-glutamyl transferase activity"/>
    <property type="evidence" value="ECO:0007669"/>
    <property type="project" value="UniProtKB-EC"/>
</dbReference>
<dbReference type="InterPro" id="IPR029055">
    <property type="entry name" value="Ntn_hydrolases_N"/>
</dbReference>
<dbReference type="Gene3D" id="3.60.20.40">
    <property type="match status" value="1"/>
</dbReference>
<dbReference type="AlphaFoldDB" id="A0A7W6GDA7"/>